<feature type="repeat" description="WD" evidence="3">
    <location>
        <begin position="1231"/>
        <end position="1262"/>
    </location>
</feature>
<dbReference type="PROSITE" id="PS50294">
    <property type="entry name" value="WD_REPEATS_REGION"/>
    <property type="match status" value="16"/>
</dbReference>
<dbReference type="InterPro" id="IPR049052">
    <property type="entry name" value="nSTAND1"/>
</dbReference>
<dbReference type="PANTHER" id="PTHR19879">
    <property type="entry name" value="TRANSCRIPTION INITIATION FACTOR TFIID"/>
    <property type="match status" value="1"/>
</dbReference>
<dbReference type="STRING" id="40754.THII_2120"/>
<feature type="repeat" description="WD" evidence="3">
    <location>
        <begin position="727"/>
        <end position="768"/>
    </location>
</feature>
<dbReference type="InterPro" id="IPR036322">
    <property type="entry name" value="WD40_repeat_dom_sf"/>
</dbReference>
<dbReference type="InterPro" id="IPR027417">
    <property type="entry name" value="P-loop_NTPase"/>
</dbReference>
<dbReference type="KEGG" id="tig:THII_2120"/>
<dbReference type="PROSITE" id="PS50082">
    <property type="entry name" value="WD_REPEATS_2"/>
    <property type="match status" value="16"/>
</dbReference>
<dbReference type="InterPro" id="IPR020472">
    <property type="entry name" value="WD40_PAC1"/>
</dbReference>
<dbReference type="HOGENOM" id="CLU_002352_0_2_6"/>
<feature type="repeat" description="WD" evidence="3">
    <location>
        <begin position="1105"/>
        <end position="1146"/>
    </location>
</feature>
<dbReference type="InterPro" id="IPR019775">
    <property type="entry name" value="WD40_repeat_CS"/>
</dbReference>
<feature type="repeat" description="WD" evidence="3">
    <location>
        <begin position="601"/>
        <end position="642"/>
    </location>
</feature>
<dbReference type="InterPro" id="IPR015943">
    <property type="entry name" value="WD40/YVTN_repeat-like_dom_sf"/>
</dbReference>
<feature type="repeat" description="WD" evidence="3">
    <location>
        <begin position="811"/>
        <end position="852"/>
    </location>
</feature>
<feature type="repeat" description="WD" evidence="3">
    <location>
        <begin position="853"/>
        <end position="894"/>
    </location>
</feature>
<dbReference type="Proteomes" id="UP000031623">
    <property type="component" value="Chromosome"/>
</dbReference>
<evidence type="ECO:0000259" key="4">
    <source>
        <dbReference type="Pfam" id="PF20703"/>
    </source>
</evidence>
<dbReference type="OrthoDB" id="511103at2"/>
<sequence>MTNNTDKLEANGHQNEAGFDDIIIPIASDIRVGNKAVIQNITRHTTKSLTSSPYKHLAPYDLADKELFYGRQKTMQNMAKKIIHHKIVTLSGIAGSGKTSLINAGLIPLLANNGYVYVYFREYSDPLQQLHTYLSQYNFVAEVQFASLINLIQAIKFYQSNHIVIFFDQFEYFLTQVSSSKRYAFIKSLQHCLDQASLPEQKIKINLVFILQQDFLGQLFAEFETILPSLLSKATHLNLLLLNQHEAREAIIKPLTHLDVNISYDEDFINKILLTDLVSQTNDKYLGIYPPYLQIVCSQLYEAAYQALERQSTVIINQSLYDKLGGAKNILSLYLDNNIEKIVAEPQQIVAFRSLLKTMVQATPTRRFISLDNLPSSLPLSKTEIVNFVEQLRTRGLIEIHQQTFSLAYEFMIDQVRNWSDEARNEIEYQQAKKNLSQGLIEWQTKGTLLKESQINQIRQYLPILYETEQQLLTLSEISNKKANQPKEFPNKRTLFLAATRQLNFNQRLIATLFLVFIAISFGIYSYGKAIEVNQEKNQVLRSQSLFLAHLARQQTNQGNALNGMLLSLEALPIKKNRPYVSEAEGQLYHAAIRPHERYLLAGHKDRVFYATFSPNGLWLVTASGDNTARLWEVKTGQLVKLLQGHTGTVFHSTFSPNSQFILTSSNDKTARLWEVPTGKLIRIFKGHQQGIYHAAFSPDGQIIATASQDHTARLWEVATGNLINVLTGHSDWVKQVTFSPSGWLLVTASGDKTARVWEVSNGKLLSVLKGHDGEVYQASFSPDGQNVITVAADNTARLWEIRSGRLIHTFAGHHFWVASASFSPDGQYLVTAAFDHTARLWAVRNGQLLHIFKGHQAEIYHTSFSPDGQYIATASFDNTVRLWEVNTGQLVNVLRGHQANVYHVAFSPDGQYLVTSSSDQTARLWEIKSNQLLRILKGQTQGISQAAFSPDSQRLVTSSDDHTAYLWETNEGHLLKVLSGHEEKLTSTAFSPDGQYLVTASQDHTARLWPVKNGQVVKILKGHQGPIWYATFNPQSQIIITASADKTARLWQVSDGKLLNILQGHTDGVLYADFSPDGQGVVTAAEDGTARLWEVSSGESTQLFQGHKDAINYVAFSPNGQLILTASQDKTAGLWEVERGKLLHLLKGHEGALSSAAFSPDGQLVVTASTDKTARLWQVASGQLLNIFSGHEQPISHVAFSPDGNRIVTASADKTARLWEVASGRLLNVLTGHQAGVSYALFSPDNQQLVTVSKDSTAYLWPIFPNSQALIKHVFGIVGTRQLTLAQKQQFFIE</sequence>
<protein>
    <submittedName>
        <fullName evidence="5">WD40 repeat-containing protein</fullName>
    </submittedName>
</protein>
<feature type="domain" description="Novel STAND NTPase 1" evidence="4">
    <location>
        <begin position="53"/>
        <end position="447"/>
    </location>
</feature>
<dbReference type="Pfam" id="PF20703">
    <property type="entry name" value="nSTAND1"/>
    <property type="match status" value="1"/>
</dbReference>
<evidence type="ECO:0000313" key="6">
    <source>
        <dbReference type="Proteomes" id="UP000031623"/>
    </source>
</evidence>
<accession>A0A090AL19</accession>
<evidence type="ECO:0000256" key="1">
    <source>
        <dbReference type="ARBA" id="ARBA00022574"/>
    </source>
</evidence>
<keyword evidence="1 3" id="KW-0853">WD repeat</keyword>
<dbReference type="SUPFAM" id="SSF50978">
    <property type="entry name" value="WD40 repeat-like"/>
    <property type="match status" value="3"/>
</dbReference>
<dbReference type="PANTHER" id="PTHR19879:SF9">
    <property type="entry name" value="TRANSCRIPTION INITIATION FACTOR TFIID SUBUNIT 5"/>
    <property type="match status" value="1"/>
</dbReference>
<dbReference type="FunFam" id="2.130.10.10:FF:000228">
    <property type="entry name" value="COMPASS-like H3K4 histone methylase component WDR5A"/>
    <property type="match status" value="1"/>
</dbReference>
<dbReference type="Pfam" id="PF00400">
    <property type="entry name" value="WD40"/>
    <property type="match status" value="16"/>
</dbReference>
<feature type="repeat" description="WD" evidence="3">
    <location>
        <begin position="937"/>
        <end position="978"/>
    </location>
</feature>
<feature type="repeat" description="WD" evidence="3">
    <location>
        <begin position="769"/>
        <end position="810"/>
    </location>
</feature>
<feature type="repeat" description="WD" evidence="3">
    <location>
        <begin position="685"/>
        <end position="726"/>
    </location>
</feature>
<feature type="repeat" description="WD" evidence="3">
    <location>
        <begin position="1063"/>
        <end position="1104"/>
    </location>
</feature>
<name>A0A090AL19_9GAMM</name>
<dbReference type="PROSITE" id="PS00678">
    <property type="entry name" value="WD_REPEATS_1"/>
    <property type="match status" value="11"/>
</dbReference>
<organism evidence="5 6">
    <name type="scientific">Thioploca ingrica</name>
    <dbReference type="NCBI Taxonomy" id="40754"/>
    <lineage>
        <taxon>Bacteria</taxon>
        <taxon>Pseudomonadati</taxon>
        <taxon>Pseudomonadota</taxon>
        <taxon>Gammaproteobacteria</taxon>
        <taxon>Thiotrichales</taxon>
        <taxon>Thiotrichaceae</taxon>
        <taxon>Thioploca</taxon>
    </lineage>
</organism>
<feature type="repeat" description="WD" evidence="3">
    <location>
        <begin position="1021"/>
        <end position="1062"/>
    </location>
</feature>
<proteinExistence type="predicted"/>
<evidence type="ECO:0000256" key="2">
    <source>
        <dbReference type="ARBA" id="ARBA00022737"/>
    </source>
</evidence>
<feature type="repeat" description="WD" evidence="3">
    <location>
        <begin position="979"/>
        <end position="1020"/>
    </location>
</feature>
<reference evidence="5 6" key="1">
    <citation type="journal article" date="2014" name="ISME J.">
        <title>Ecophysiology of Thioploca ingrica as revealed by the complete genome sequence supplemented with proteomic evidence.</title>
        <authorList>
            <person name="Kojima H."/>
            <person name="Ogura Y."/>
            <person name="Yamamoto N."/>
            <person name="Togashi T."/>
            <person name="Mori H."/>
            <person name="Watanabe T."/>
            <person name="Nemoto F."/>
            <person name="Kurokawa K."/>
            <person name="Hayashi T."/>
            <person name="Fukui M."/>
        </authorList>
    </citation>
    <scope>NUCLEOTIDE SEQUENCE [LARGE SCALE GENOMIC DNA]</scope>
</reference>
<gene>
    <name evidence="5" type="ORF">THII_2120</name>
</gene>
<feature type="repeat" description="WD" evidence="3">
    <location>
        <begin position="643"/>
        <end position="684"/>
    </location>
</feature>
<evidence type="ECO:0000313" key="5">
    <source>
        <dbReference type="EMBL" id="BAP56417.1"/>
    </source>
</evidence>
<dbReference type="Gene3D" id="3.40.50.300">
    <property type="entry name" value="P-loop containing nucleotide triphosphate hydrolases"/>
    <property type="match status" value="1"/>
</dbReference>
<dbReference type="InterPro" id="IPR001680">
    <property type="entry name" value="WD40_rpt"/>
</dbReference>
<dbReference type="EMBL" id="AP014633">
    <property type="protein sequence ID" value="BAP56417.1"/>
    <property type="molecule type" value="Genomic_DNA"/>
</dbReference>
<dbReference type="SUPFAM" id="SSF52540">
    <property type="entry name" value="P-loop containing nucleoside triphosphate hydrolases"/>
    <property type="match status" value="1"/>
</dbReference>
<dbReference type="CDD" id="cd00200">
    <property type="entry name" value="WD40"/>
    <property type="match status" value="3"/>
</dbReference>
<keyword evidence="6" id="KW-1185">Reference proteome</keyword>
<evidence type="ECO:0000256" key="3">
    <source>
        <dbReference type="PROSITE-ProRule" id="PRU00221"/>
    </source>
</evidence>
<feature type="repeat" description="WD" evidence="3">
    <location>
        <begin position="1147"/>
        <end position="1188"/>
    </location>
</feature>
<dbReference type="SMART" id="SM00320">
    <property type="entry name" value="WD40"/>
    <property type="match status" value="16"/>
</dbReference>
<dbReference type="Gene3D" id="2.130.10.10">
    <property type="entry name" value="YVTN repeat-like/Quinoprotein amine dehydrogenase"/>
    <property type="match status" value="7"/>
</dbReference>
<keyword evidence="2" id="KW-0677">Repeat</keyword>
<dbReference type="PRINTS" id="PR00320">
    <property type="entry name" value="GPROTEINBRPT"/>
</dbReference>
<feature type="repeat" description="WD" evidence="3">
    <location>
        <begin position="895"/>
        <end position="936"/>
    </location>
</feature>
<feature type="repeat" description="WD" evidence="3">
    <location>
        <begin position="1189"/>
        <end position="1230"/>
    </location>
</feature>